<evidence type="ECO:0000313" key="4">
    <source>
        <dbReference type="Proteomes" id="UP000652761"/>
    </source>
</evidence>
<dbReference type="Proteomes" id="UP000652761">
    <property type="component" value="Unassembled WGS sequence"/>
</dbReference>
<feature type="coiled-coil region" evidence="1">
    <location>
        <begin position="346"/>
        <end position="381"/>
    </location>
</feature>
<proteinExistence type="predicted"/>
<sequence>MKWLFGFNAKYKHFYAKDVSTHPSMVSTHQHRFKGNMCKNVETVSTQVKSVSTRVEVFQVDTLSEQVDIRPSSQNNQFEELGQQVDTLKSRSTRDLLPRTAFSIFGTVCRHYHQGSLHIREGPNSLRASKKLLAAKKSSCLLPLLSKCFQKTNSHQFKAVEPPDLFEPSEKLFKLITEGTQAMVDKETSSSKVWKGPSLSELARGKVLPRGKKVASRPEKHARAPEVDQRADVAEEEERAAKRPRRQPTSPSATPSGLTQPREQILSPTDWGRQSLPTETKADALTKRPRQLIDDFYSSVLCQMSSFEAFLHRAEAARLLVEKRLVEADKGLAVEKALRVEEAELAKKTEDELRAALRAKKNALQAEKEALIEEVRAHEDQGANREKVAGLFQEGYNSCLERVRKLHADLDLSEAVLPAQGDEEDDGEVAAVVNEALSVAIDKTIAEAADNVIAKDSLVPQTE</sequence>
<keyword evidence="1" id="KW-0175">Coiled coil</keyword>
<dbReference type="AlphaFoldDB" id="A0A843X561"/>
<name>A0A843X561_COLES</name>
<reference evidence="3" key="1">
    <citation type="submission" date="2017-07" db="EMBL/GenBank/DDBJ databases">
        <title>Taro Niue Genome Assembly and Annotation.</title>
        <authorList>
            <person name="Atibalentja N."/>
            <person name="Keating K."/>
            <person name="Fields C.J."/>
        </authorList>
    </citation>
    <scope>NUCLEOTIDE SEQUENCE</scope>
    <source>
        <strain evidence="3">Niue_2</strain>
        <tissue evidence="3">Leaf</tissue>
    </source>
</reference>
<feature type="region of interest" description="Disordered" evidence="2">
    <location>
        <begin position="205"/>
        <end position="283"/>
    </location>
</feature>
<organism evidence="3 4">
    <name type="scientific">Colocasia esculenta</name>
    <name type="common">Wild taro</name>
    <name type="synonym">Arum esculentum</name>
    <dbReference type="NCBI Taxonomy" id="4460"/>
    <lineage>
        <taxon>Eukaryota</taxon>
        <taxon>Viridiplantae</taxon>
        <taxon>Streptophyta</taxon>
        <taxon>Embryophyta</taxon>
        <taxon>Tracheophyta</taxon>
        <taxon>Spermatophyta</taxon>
        <taxon>Magnoliopsida</taxon>
        <taxon>Liliopsida</taxon>
        <taxon>Araceae</taxon>
        <taxon>Aroideae</taxon>
        <taxon>Colocasieae</taxon>
        <taxon>Colocasia</taxon>
    </lineage>
</organism>
<evidence type="ECO:0000313" key="3">
    <source>
        <dbReference type="EMBL" id="MQM14281.1"/>
    </source>
</evidence>
<gene>
    <name evidence="3" type="ORF">Taro_047211</name>
</gene>
<protein>
    <submittedName>
        <fullName evidence="3">Uncharacterized protein</fullName>
    </submittedName>
</protein>
<dbReference type="EMBL" id="NMUH01006033">
    <property type="protein sequence ID" value="MQM14281.1"/>
    <property type="molecule type" value="Genomic_DNA"/>
</dbReference>
<feature type="compositionally biased region" description="Polar residues" evidence="2">
    <location>
        <begin position="249"/>
        <end position="262"/>
    </location>
</feature>
<evidence type="ECO:0000256" key="2">
    <source>
        <dbReference type="SAM" id="MobiDB-lite"/>
    </source>
</evidence>
<evidence type="ECO:0000256" key="1">
    <source>
        <dbReference type="SAM" id="Coils"/>
    </source>
</evidence>
<keyword evidence="4" id="KW-1185">Reference proteome</keyword>
<comment type="caution">
    <text evidence="3">The sequence shown here is derived from an EMBL/GenBank/DDBJ whole genome shotgun (WGS) entry which is preliminary data.</text>
</comment>
<accession>A0A843X561</accession>
<feature type="compositionally biased region" description="Basic and acidic residues" evidence="2">
    <location>
        <begin position="216"/>
        <end position="233"/>
    </location>
</feature>